<dbReference type="Pfam" id="PF04397">
    <property type="entry name" value="LytTR"/>
    <property type="match status" value="1"/>
</dbReference>
<feature type="modified residue" description="4-aspartylphosphate" evidence="3">
    <location>
        <position position="57"/>
    </location>
</feature>
<dbReference type="Proteomes" id="UP000233425">
    <property type="component" value="Unassembled WGS sequence"/>
</dbReference>
<dbReference type="RefSeq" id="WP_101028893.1">
    <property type="nucleotide sequence ID" value="NZ_CABMMZ010000040.1"/>
</dbReference>
<dbReference type="Gene3D" id="3.40.50.2300">
    <property type="match status" value="1"/>
</dbReference>
<comment type="caution">
    <text evidence="5">The sequence shown here is derived from an EMBL/GenBank/DDBJ whole genome shotgun (WGS) entry which is preliminary data.</text>
</comment>
<dbReference type="CDD" id="cd00156">
    <property type="entry name" value="REC"/>
    <property type="match status" value="1"/>
</dbReference>
<proteinExistence type="predicted"/>
<protein>
    <recommendedName>
        <fullName evidence="1">Stage 0 sporulation protein A homolog</fullName>
    </recommendedName>
</protein>
<dbReference type="SMART" id="SM00448">
    <property type="entry name" value="REC"/>
    <property type="match status" value="1"/>
</dbReference>
<organism evidence="5 6">
    <name type="scientific">Ruminococcus bromii</name>
    <dbReference type="NCBI Taxonomy" id="40518"/>
    <lineage>
        <taxon>Bacteria</taxon>
        <taxon>Bacillati</taxon>
        <taxon>Bacillota</taxon>
        <taxon>Clostridia</taxon>
        <taxon>Eubacteriales</taxon>
        <taxon>Oscillospiraceae</taxon>
        <taxon>Ruminococcus</taxon>
    </lineage>
</organism>
<dbReference type="SUPFAM" id="SSF52172">
    <property type="entry name" value="CheY-like"/>
    <property type="match status" value="1"/>
</dbReference>
<dbReference type="InterPro" id="IPR011006">
    <property type="entry name" value="CheY-like_superfamily"/>
</dbReference>
<dbReference type="InterPro" id="IPR001789">
    <property type="entry name" value="Sig_transdc_resp-reg_receiver"/>
</dbReference>
<evidence type="ECO:0000256" key="3">
    <source>
        <dbReference type="PROSITE-ProRule" id="PRU00169"/>
    </source>
</evidence>
<name>A0A2N0UWD1_9FIRM</name>
<dbReference type="AlphaFoldDB" id="A0A2N0UWD1"/>
<comment type="function">
    <text evidence="2">May play the central regulatory role in sporulation. It may be an element of the effector pathway responsible for the activation of sporulation genes in response to nutritional stress. Spo0A may act in concert with spo0H (a sigma factor) to control the expression of some genes that are critical to the sporulation process.</text>
</comment>
<dbReference type="InterPro" id="IPR046947">
    <property type="entry name" value="LytR-like"/>
</dbReference>
<evidence type="ECO:0000259" key="4">
    <source>
        <dbReference type="PROSITE" id="PS50110"/>
    </source>
</evidence>
<keyword evidence="6" id="KW-1185">Reference proteome</keyword>
<dbReference type="PROSITE" id="PS50110">
    <property type="entry name" value="RESPONSE_REGULATORY"/>
    <property type="match status" value="1"/>
</dbReference>
<sequence>MKIAVIDDEKPQADILYSICNAYFGGHKQNVQIDCFPDGIAFFNSFKENTYKIAFVDIFMEKMNGIAVAEKLREKDRDIIIVFVTTSPDFMMQAFSVHAFHYITKPYKAEQMIYKVLNDASSYVSDNSKYIEVMCDRRNTLISLKEIVSVESDAHYINIGVVSGLRYRTRMTIAEFLKLADNDTRFIPVNRGIVLNADYIKDIEDSVCVTGNGERFPIKIREKTRIEQSIREYMFKKIRENQRR</sequence>
<evidence type="ECO:0000256" key="1">
    <source>
        <dbReference type="ARBA" id="ARBA00018672"/>
    </source>
</evidence>
<dbReference type="SMART" id="SM00850">
    <property type="entry name" value="LytTR"/>
    <property type="match status" value="1"/>
</dbReference>
<feature type="domain" description="Response regulatory" evidence="4">
    <location>
        <begin position="2"/>
        <end position="120"/>
    </location>
</feature>
<accession>A0A2N0UWD1</accession>
<evidence type="ECO:0000313" key="6">
    <source>
        <dbReference type="Proteomes" id="UP000233425"/>
    </source>
</evidence>
<dbReference type="Pfam" id="PF00072">
    <property type="entry name" value="Response_reg"/>
    <property type="match status" value="1"/>
</dbReference>
<evidence type="ECO:0000256" key="2">
    <source>
        <dbReference type="ARBA" id="ARBA00024867"/>
    </source>
</evidence>
<dbReference type="GO" id="GO:0003677">
    <property type="term" value="F:DNA binding"/>
    <property type="evidence" value="ECO:0007669"/>
    <property type="project" value="InterPro"/>
</dbReference>
<dbReference type="GO" id="GO:0000156">
    <property type="term" value="F:phosphorelay response regulator activity"/>
    <property type="evidence" value="ECO:0007669"/>
    <property type="project" value="InterPro"/>
</dbReference>
<dbReference type="PANTHER" id="PTHR37299:SF1">
    <property type="entry name" value="STAGE 0 SPORULATION PROTEIN A HOMOLOG"/>
    <property type="match status" value="1"/>
</dbReference>
<reference evidence="5" key="1">
    <citation type="journal article" date="2018" name="Environ. Microbiol.">
        <title>Sporulation capability and amylosome conservation among diverse human colonic and rumen isolates of the keystone starch-degrader Ruminococcus bromii.</title>
        <authorList>
            <person name="Mukhopadhya I."/>
            <person name="Morais S."/>
            <person name="Laverde-Gomez J."/>
            <person name="Sheridan P.O."/>
            <person name="Walker A.W."/>
            <person name="Kelly W."/>
            <person name="Klieve A.V."/>
            <person name="Ouwerkerk D."/>
            <person name="Duncan S.H."/>
            <person name="Louis P."/>
            <person name="Koropatkin N."/>
            <person name="Cockburn D."/>
            <person name="Kibler R."/>
            <person name="Cooper P.J."/>
            <person name="Sandoval C."/>
            <person name="Crost E."/>
            <person name="Juge N."/>
            <person name="Bayer E.A."/>
            <person name="Flint H.J."/>
        </authorList>
    </citation>
    <scope>NUCLEOTIDE SEQUENCE [LARGE SCALE GENOMIC DNA]</scope>
    <source>
        <strain evidence="5">ATCC 27255</strain>
    </source>
</reference>
<dbReference type="PANTHER" id="PTHR37299">
    <property type="entry name" value="TRANSCRIPTIONAL REGULATOR-RELATED"/>
    <property type="match status" value="1"/>
</dbReference>
<dbReference type="Gene3D" id="2.40.50.1020">
    <property type="entry name" value="LytTr DNA-binding domain"/>
    <property type="match status" value="1"/>
</dbReference>
<dbReference type="InterPro" id="IPR007492">
    <property type="entry name" value="LytTR_DNA-bd_dom"/>
</dbReference>
<dbReference type="EMBL" id="NNSR01000040">
    <property type="protein sequence ID" value="PKD31314.1"/>
    <property type="molecule type" value="Genomic_DNA"/>
</dbReference>
<keyword evidence="3" id="KW-0597">Phosphoprotein</keyword>
<gene>
    <name evidence="5" type="primary">lytR_4</name>
    <name evidence="5" type="ORF">RBATCC27255_00833</name>
</gene>
<evidence type="ECO:0000313" key="5">
    <source>
        <dbReference type="EMBL" id="PKD31314.1"/>
    </source>
</evidence>